<dbReference type="EMBL" id="JMQI01000011">
    <property type="protein sequence ID" value="KDN23219.1"/>
    <property type="molecule type" value="Genomic_DNA"/>
</dbReference>
<keyword evidence="2" id="KW-1185">Reference proteome</keyword>
<dbReference type="Proteomes" id="UP000027345">
    <property type="component" value="Unassembled WGS sequence"/>
</dbReference>
<gene>
    <name evidence="1" type="ORF">DV20_05740</name>
</gene>
<accession>A0A066UGF8</accession>
<dbReference type="OrthoDB" id="3625875at2"/>
<comment type="caution">
    <text evidence="1">The sequence shown here is derived from an EMBL/GenBank/DDBJ whole genome shotgun (WGS) entry which is preliminary data.</text>
</comment>
<dbReference type="AlphaFoldDB" id="A0A066UGF8"/>
<proteinExistence type="predicted"/>
<evidence type="ECO:0000313" key="1">
    <source>
        <dbReference type="EMBL" id="KDN23219.1"/>
    </source>
</evidence>
<name>A0A066UGF8_9PSEU</name>
<dbReference type="RefSeq" id="WP_043776932.1">
    <property type="nucleotide sequence ID" value="NZ_JMQI01000011.1"/>
</dbReference>
<sequence>MSDDDIGSRLFDRVTDSDRRRWQIQAHAALATVLGRAAQARLAPLHWTLGPTGQLHGTVPTLGYAADKVAEIYVEWADFLGLSTRRTARGSHGTVHLTATGDIPGRTGRLGRPVVISADLHPAEDIDPTTEEC</sequence>
<dbReference type="STRING" id="287986.DV20_05740"/>
<evidence type="ECO:0000313" key="2">
    <source>
        <dbReference type="Proteomes" id="UP000027345"/>
    </source>
</evidence>
<organism evidence="1 2">
    <name type="scientific">Amycolatopsis rifamycinica</name>
    <dbReference type="NCBI Taxonomy" id="287986"/>
    <lineage>
        <taxon>Bacteria</taxon>
        <taxon>Bacillati</taxon>
        <taxon>Actinomycetota</taxon>
        <taxon>Actinomycetes</taxon>
        <taxon>Pseudonocardiales</taxon>
        <taxon>Pseudonocardiaceae</taxon>
        <taxon>Amycolatopsis</taxon>
    </lineage>
</organism>
<reference evidence="1 2" key="1">
    <citation type="submission" date="2014-05" db="EMBL/GenBank/DDBJ databases">
        <title>Draft genome sequence of Amycolatopsis rifamycinica DSM 46095.</title>
        <authorList>
            <person name="Lal R."/>
            <person name="Saxena A."/>
            <person name="Kumari R."/>
            <person name="Mukherjee U."/>
            <person name="Singh P."/>
            <person name="Sangwan N."/>
            <person name="Mahato N.K."/>
        </authorList>
    </citation>
    <scope>NUCLEOTIDE SEQUENCE [LARGE SCALE GENOMIC DNA]</scope>
    <source>
        <strain evidence="1 2">DSM 46095</strain>
    </source>
</reference>
<protein>
    <submittedName>
        <fullName evidence="1">Uncharacterized protein</fullName>
    </submittedName>
</protein>